<evidence type="ECO:0000313" key="2">
    <source>
        <dbReference type="EMBL" id="KAJ8043218.1"/>
    </source>
</evidence>
<sequence>MGKELGLTGKDLVTFAQDRDKTARDERQKEREHQRELKELEVQKAAEEAKAKPIPQHDVHSILKKSHFPSFDDKVDEIDCYLKRFERFVETMGYPRDKMAVLLSTVLKGKSLNYDRLKSALLKSYNLNADGFRRKFRNSKLDSGETYN</sequence>
<reference evidence="2" key="1">
    <citation type="submission" date="2021-10" db="EMBL/GenBank/DDBJ databases">
        <title>Tropical sea cucumber genome reveals ecological adaptation and Cuvierian tubules defense mechanism.</title>
        <authorList>
            <person name="Chen T."/>
        </authorList>
    </citation>
    <scope>NUCLEOTIDE SEQUENCE</scope>
    <source>
        <strain evidence="2">Nanhai2018</strain>
        <tissue evidence="2">Muscle</tissue>
    </source>
</reference>
<comment type="caution">
    <text evidence="2">The sequence shown here is derived from an EMBL/GenBank/DDBJ whole genome shotgun (WGS) entry which is preliminary data.</text>
</comment>
<dbReference type="PANTHER" id="PTHR46888">
    <property type="entry name" value="ZINC KNUCKLE DOMAINCONTAINING PROTEIN-RELATED"/>
    <property type="match status" value="1"/>
</dbReference>
<dbReference type="Proteomes" id="UP001152320">
    <property type="component" value="Chromosome 4"/>
</dbReference>
<feature type="region of interest" description="Disordered" evidence="1">
    <location>
        <begin position="1"/>
        <end position="39"/>
    </location>
</feature>
<proteinExistence type="predicted"/>
<keyword evidence="3" id="KW-1185">Reference proteome</keyword>
<dbReference type="AlphaFoldDB" id="A0A9Q1CCR2"/>
<name>A0A9Q1CCR2_HOLLE</name>
<dbReference type="PANTHER" id="PTHR46888:SF1">
    <property type="entry name" value="RIBONUCLEASE H"/>
    <property type="match status" value="1"/>
</dbReference>
<dbReference type="EMBL" id="JAIZAY010000004">
    <property type="protein sequence ID" value="KAJ8043218.1"/>
    <property type="molecule type" value="Genomic_DNA"/>
</dbReference>
<protein>
    <submittedName>
        <fullName evidence="2">Uncharacterized protein</fullName>
    </submittedName>
</protein>
<accession>A0A9Q1CCR2</accession>
<gene>
    <name evidence="2" type="ORF">HOLleu_10211</name>
</gene>
<evidence type="ECO:0000313" key="3">
    <source>
        <dbReference type="Proteomes" id="UP001152320"/>
    </source>
</evidence>
<evidence type="ECO:0000256" key="1">
    <source>
        <dbReference type="SAM" id="MobiDB-lite"/>
    </source>
</evidence>
<feature type="compositionally biased region" description="Basic and acidic residues" evidence="1">
    <location>
        <begin position="17"/>
        <end position="39"/>
    </location>
</feature>
<organism evidence="2 3">
    <name type="scientific">Holothuria leucospilota</name>
    <name type="common">Black long sea cucumber</name>
    <name type="synonym">Mertensiothuria leucospilota</name>
    <dbReference type="NCBI Taxonomy" id="206669"/>
    <lineage>
        <taxon>Eukaryota</taxon>
        <taxon>Metazoa</taxon>
        <taxon>Echinodermata</taxon>
        <taxon>Eleutherozoa</taxon>
        <taxon>Echinozoa</taxon>
        <taxon>Holothuroidea</taxon>
        <taxon>Aspidochirotacea</taxon>
        <taxon>Aspidochirotida</taxon>
        <taxon>Holothuriidae</taxon>
        <taxon>Holothuria</taxon>
    </lineage>
</organism>
<dbReference type="OrthoDB" id="6508513at2759"/>